<keyword evidence="5 7" id="KW-1133">Transmembrane helix</keyword>
<evidence type="ECO:0000313" key="10">
    <source>
        <dbReference type="EMBL" id="TDE35937.1"/>
    </source>
</evidence>
<protein>
    <submittedName>
        <fullName evidence="10">ATP-binding cassette domain-containing protein</fullName>
    </submittedName>
</protein>
<dbReference type="GO" id="GO:0140359">
    <property type="term" value="F:ABC-type transporter activity"/>
    <property type="evidence" value="ECO:0007669"/>
    <property type="project" value="InterPro"/>
</dbReference>
<dbReference type="RefSeq" id="WP_132830478.1">
    <property type="nucleotide sequence ID" value="NZ_SMFP01000011.1"/>
</dbReference>
<feature type="transmembrane region" description="Helical" evidence="7">
    <location>
        <begin position="135"/>
        <end position="153"/>
    </location>
</feature>
<dbReference type="InterPro" id="IPR017871">
    <property type="entry name" value="ABC_transporter-like_CS"/>
</dbReference>
<keyword evidence="4 10" id="KW-0067">ATP-binding</keyword>
<dbReference type="GO" id="GO:0005886">
    <property type="term" value="C:plasma membrane"/>
    <property type="evidence" value="ECO:0007669"/>
    <property type="project" value="UniProtKB-SubCell"/>
</dbReference>
<evidence type="ECO:0000256" key="2">
    <source>
        <dbReference type="ARBA" id="ARBA00022692"/>
    </source>
</evidence>
<evidence type="ECO:0000256" key="1">
    <source>
        <dbReference type="ARBA" id="ARBA00004651"/>
    </source>
</evidence>
<evidence type="ECO:0000256" key="3">
    <source>
        <dbReference type="ARBA" id="ARBA00022741"/>
    </source>
</evidence>
<feature type="domain" description="ABC transmembrane type-1" evidence="9">
    <location>
        <begin position="22"/>
        <end position="308"/>
    </location>
</feature>
<dbReference type="PROSITE" id="PS00211">
    <property type="entry name" value="ABC_TRANSPORTER_1"/>
    <property type="match status" value="1"/>
</dbReference>
<evidence type="ECO:0000313" key="11">
    <source>
        <dbReference type="Proteomes" id="UP000294662"/>
    </source>
</evidence>
<proteinExistence type="predicted"/>
<dbReference type="InterPro" id="IPR003439">
    <property type="entry name" value="ABC_transporter-like_ATP-bd"/>
</dbReference>
<evidence type="ECO:0000256" key="5">
    <source>
        <dbReference type="ARBA" id="ARBA00022989"/>
    </source>
</evidence>
<feature type="transmembrane region" description="Helical" evidence="7">
    <location>
        <begin position="237"/>
        <end position="262"/>
    </location>
</feature>
<evidence type="ECO:0000259" key="9">
    <source>
        <dbReference type="PROSITE" id="PS50929"/>
    </source>
</evidence>
<evidence type="ECO:0000256" key="4">
    <source>
        <dbReference type="ARBA" id="ARBA00022840"/>
    </source>
</evidence>
<keyword evidence="11" id="KW-1185">Reference proteome</keyword>
<keyword evidence="6 7" id="KW-0472">Membrane</keyword>
<dbReference type="SUPFAM" id="SSF52540">
    <property type="entry name" value="P-loop containing nucleoside triphosphate hydrolases"/>
    <property type="match status" value="1"/>
</dbReference>
<dbReference type="Pfam" id="PF00005">
    <property type="entry name" value="ABC_tran"/>
    <property type="match status" value="1"/>
</dbReference>
<accession>A0A4R5EN08</accession>
<dbReference type="InterPro" id="IPR039421">
    <property type="entry name" value="Type_1_exporter"/>
</dbReference>
<name>A0A4R5EN08_9RHOB</name>
<feature type="transmembrane region" description="Helical" evidence="7">
    <location>
        <begin position="48"/>
        <end position="70"/>
    </location>
</feature>
<dbReference type="PANTHER" id="PTHR24221:SF261">
    <property type="entry name" value="GLUTATHIONE_L-CYSTEINE TRANSPORT SYSTEM ATP-BINDING_PERMEASE PROTEIN CYDD"/>
    <property type="match status" value="1"/>
</dbReference>
<dbReference type="InterPro" id="IPR027417">
    <property type="entry name" value="P-loop_NTPase"/>
</dbReference>
<dbReference type="SMART" id="SM00382">
    <property type="entry name" value="AAA"/>
    <property type="match status" value="1"/>
</dbReference>
<dbReference type="OrthoDB" id="9806127at2"/>
<dbReference type="GO" id="GO:0034040">
    <property type="term" value="F:ATPase-coupled lipid transmembrane transporter activity"/>
    <property type="evidence" value="ECO:0007669"/>
    <property type="project" value="TreeGrafter"/>
</dbReference>
<evidence type="ECO:0000256" key="6">
    <source>
        <dbReference type="ARBA" id="ARBA00023136"/>
    </source>
</evidence>
<dbReference type="AlphaFoldDB" id="A0A4R5EN08"/>
<evidence type="ECO:0000259" key="8">
    <source>
        <dbReference type="PROSITE" id="PS50893"/>
    </source>
</evidence>
<dbReference type="Pfam" id="PF00664">
    <property type="entry name" value="ABC_membrane"/>
    <property type="match status" value="1"/>
</dbReference>
<evidence type="ECO:0000256" key="7">
    <source>
        <dbReference type="SAM" id="Phobius"/>
    </source>
</evidence>
<dbReference type="Proteomes" id="UP000294662">
    <property type="component" value="Unassembled WGS sequence"/>
</dbReference>
<feature type="transmembrane region" description="Helical" evidence="7">
    <location>
        <begin position="159"/>
        <end position="179"/>
    </location>
</feature>
<dbReference type="GO" id="GO:0005524">
    <property type="term" value="F:ATP binding"/>
    <property type="evidence" value="ECO:0007669"/>
    <property type="project" value="UniProtKB-KW"/>
</dbReference>
<dbReference type="InterPro" id="IPR011527">
    <property type="entry name" value="ABC1_TM_dom"/>
</dbReference>
<dbReference type="CDD" id="cd18584">
    <property type="entry name" value="ABC_6TM_AarD_CydD"/>
    <property type="match status" value="1"/>
</dbReference>
<dbReference type="PROSITE" id="PS50929">
    <property type="entry name" value="ABC_TM1F"/>
    <property type="match status" value="1"/>
</dbReference>
<dbReference type="SUPFAM" id="SSF90123">
    <property type="entry name" value="ABC transporter transmembrane region"/>
    <property type="match status" value="1"/>
</dbReference>
<keyword evidence="3" id="KW-0547">Nucleotide-binding</keyword>
<comment type="caution">
    <text evidence="10">The sequence shown here is derived from an EMBL/GenBank/DDBJ whole genome shotgun (WGS) entry which is preliminary data.</text>
</comment>
<dbReference type="PROSITE" id="PS50893">
    <property type="entry name" value="ABC_TRANSPORTER_2"/>
    <property type="match status" value="1"/>
</dbReference>
<keyword evidence="2 7" id="KW-0812">Transmembrane</keyword>
<reference evidence="10 11" key="1">
    <citation type="submission" date="2019-03" db="EMBL/GenBank/DDBJ databases">
        <authorList>
            <person name="Zhang S."/>
        </authorList>
    </citation>
    <scope>NUCLEOTIDE SEQUENCE [LARGE SCALE GENOMIC DNA]</scope>
    <source>
        <strain evidence="10 11">S4J41</strain>
    </source>
</reference>
<comment type="subcellular location">
    <subcellularLocation>
        <location evidence="1">Cell membrane</location>
        <topology evidence="1">Multi-pass membrane protein</topology>
    </subcellularLocation>
</comment>
<dbReference type="Gene3D" id="1.20.1560.10">
    <property type="entry name" value="ABC transporter type 1, transmembrane domain"/>
    <property type="match status" value="1"/>
</dbReference>
<dbReference type="InterPro" id="IPR003593">
    <property type="entry name" value="AAA+_ATPase"/>
</dbReference>
<dbReference type="InterPro" id="IPR036640">
    <property type="entry name" value="ABC1_TM_sf"/>
</dbReference>
<dbReference type="GO" id="GO:0016887">
    <property type="term" value="F:ATP hydrolysis activity"/>
    <property type="evidence" value="ECO:0007669"/>
    <property type="project" value="InterPro"/>
</dbReference>
<gene>
    <name evidence="10" type="ORF">E1B25_15750</name>
</gene>
<dbReference type="Gene3D" id="3.40.50.300">
    <property type="entry name" value="P-loop containing nucleotide triphosphate hydrolases"/>
    <property type="match status" value="1"/>
</dbReference>
<sequence>MSAKKTPSSRLITERPRQLLRAASIWSAFSGVLWPVQAALIAWVIQGWAAGGIGAAGWAAAAGFALLGLLRATADRVAGRRAFAAADLVVAAERKVLLDRESLRSDRAVSSADLAALLSEKLALLMPYVSRYRPAMARVMVLPLLYLALTASLSWAAALVLLLAGPLIPVFMALVGMAAKEASARQMVEIGDMNTLLIDRIAALPDIRILDATEKSRADFAALAEGVRRRTMVVLRVAFLSSTLLELFSAIGVAMVAVYVGFSLLGEITFGTYGAPLTLGEGVFILLLAPEFFQPLRDLAAAWHDKAAAEAVAEELEARASRVAAQVLGAGARVDRLGGPATLEMTGVRVRRGGLVRAMPDLSVAAGESVALRGPSGTGKSTLLDLAAGLLRPEAGQITVAGRPLDDDSADGWRARLAFVPQSVHVPDVTLRDFLDPHGQGADLAAALDKARAGSIVAALPEGLDTRLGETGAGVSGGEARRLLLARAFLTGADVILADEPTADLDTGTAGEIIAALVALAEAGRTVIVATHDMRLAAAMGRVIELEGAA</sequence>
<dbReference type="PANTHER" id="PTHR24221">
    <property type="entry name" value="ATP-BINDING CASSETTE SUB-FAMILY B"/>
    <property type="match status" value="1"/>
</dbReference>
<organism evidence="10 11">
    <name type="scientific">Antarcticimicrobium sediminis</name>
    <dbReference type="NCBI Taxonomy" id="2546227"/>
    <lineage>
        <taxon>Bacteria</taxon>
        <taxon>Pseudomonadati</taxon>
        <taxon>Pseudomonadota</taxon>
        <taxon>Alphaproteobacteria</taxon>
        <taxon>Rhodobacterales</taxon>
        <taxon>Paracoccaceae</taxon>
        <taxon>Antarcticimicrobium</taxon>
    </lineage>
</organism>
<dbReference type="EMBL" id="SMFP01000011">
    <property type="protein sequence ID" value="TDE35937.1"/>
    <property type="molecule type" value="Genomic_DNA"/>
</dbReference>
<feature type="domain" description="ABC transporter" evidence="8">
    <location>
        <begin position="332"/>
        <end position="550"/>
    </location>
</feature>